<dbReference type="PANTHER" id="PTHR44845:SF6">
    <property type="entry name" value="BETA-ALANINE-ACTIVATING ENZYME"/>
    <property type="match status" value="1"/>
</dbReference>
<dbReference type="SUPFAM" id="SSF51735">
    <property type="entry name" value="NAD(P)-binding Rossmann-fold domains"/>
    <property type="match status" value="1"/>
</dbReference>
<feature type="domain" description="Carrier" evidence="3">
    <location>
        <begin position="256"/>
        <end position="331"/>
    </location>
</feature>
<organism evidence="4 5">
    <name type="scientific">Penicillium oxalicum (strain 114-2 / CGMCC 5302)</name>
    <name type="common">Penicillium decumbens</name>
    <dbReference type="NCBI Taxonomy" id="933388"/>
    <lineage>
        <taxon>Eukaryota</taxon>
        <taxon>Fungi</taxon>
        <taxon>Dikarya</taxon>
        <taxon>Ascomycota</taxon>
        <taxon>Pezizomycotina</taxon>
        <taxon>Eurotiomycetes</taxon>
        <taxon>Eurotiomycetidae</taxon>
        <taxon>Eurotiales</taxon>
        <taxon>Aspergillaceae</taxon>
        <taxon>Penicillium</taxon>
    </lineage>
</organism>
<dbReference type="OrthoDB" id="408177at2759"/>
<dbReference type="Gene3D" id="1.10.1200.10">
    <property type="entry name" value="ACP-like"/>
    <property type="match status" value="1"/>
</dbReference>
<dbReference type="GO" id="GO:0044550">
    <property type="term" value="P:secondary metabolite biosynthetic process"/>
    <property type="evidence" value="ECO:0007669"/>
    <property type="project" value="UniProtKB-ARBA"/>
</dbReference>
<dbReference type="InterPro" id="IPR009081">
    <property type="entry name" value="PP-bd_ACP"/>
</dbReference>
<dbReference type="Gene3D" id="3.40.50.980">
    <property type="match status" value="2"/>
</dbReference>
<name>S7ZLC4_PENO1</name>
<evidence type="ECO:0000313" key="5">
    <source>
        <dbReference type="Proteomes" id="UP000019376"/>
    </source>
</evidence>
<dbReference type="Pfam" id="PF00501">
    <property type="entry name" value="AMP-binding"/>
    <property type="match status" value="1"/>
</dbReference>
<dbReference type="AlphaFoldDB" id="S7ZLC4"/>
<reference evidence="4 5" key="1">
    <citation type="journal article" date="2013" name="PLoS ONE">
        <title>Genomic and secretomic analyses reveal unique features of the lignocellulolytic enzyme system of Penicillium decumbens.</title>
        <authorList>
            <person name="Liu G."/>
            <person name="Zhang L."/>
            <person name="Wei X."/>
            <person name="Zou G."/>
            <person name="Qin Y."/>
            <person name="Ma L."/>
            <person name="Li J."/>
            <person name="Zheng H."/>
            <person name="Wang S."/>
            <person name="Wang C."/>
            <person name="Xun L."/>
            <person name="Zhao G.-P."/>
            <person name="Zhou Z."/>
            <person name="Qu Y."/>
        </authorList>
    </citation>
    <scope>NUCLEOTIDE SEQUENCE [LARGE SCALE GENOMIC DNA]</scope>
    <source>
        <strain evidence="5">114-2 / CGMCC 5302</strain>
    </source>
</reference>
<keyword evidence="2" id="KW-0597">Phosphoprotein</keyword>
<dbReference type="Proteomes" id="UP000019376">
    <property type="component" value="Unassembled WGS sequence"/>
</dbReference>
<dbReference type="eggNOG" id="KOG1178">
    <property type="taxonomic scope" value="Eukaryota"/>
</dbReference>
<dbReference type="Gene3D" id="3.40.50.720">
    <property type="entry name" value="NAD(P)-binding Rossmann-like Domain"/>
    <property type="match status" value="3"/>
</dbReference>
<dbReference type="PANTHER" id="PTHR44845">
    <property type="entry name" value="CARRIER DOMAIN-CONTAINING PROTEIN"/>
    <property type="match status" value="1"/>
</dbReference>
<dbReference type="PROSITE" id="PS50075">
    <property type="entry name" value="CARRIER"/>
    <property type="match status" value="1"/>
</dbReference>
<proteinExistence type="predicted"/>
<dbReference type="InterPro" id="IPR036736">
    <property type="entry name" value="ACP-like_sf"/>
</dbReference>
<dbReference type="STRING" id="933388.S7ZLC4"/>
<dbReference type="InterPro" id="IPR013120">
    <property type="entry name" value="FAR_NAD-bd"/>
</dbReference>
<keyword evidence="1" id="KW-0596">Phosphopantetheine</keyword>
<protein>
    <recommendedName>
        <fullName evidence="3">Carrier domain-containing protein</fullName>
    </recommendedName>
</protein>
<keyword evidence="5" id="KW-1185">Reference proteome</keyword>
<dbReference type="EMBL" id="KB644411">
    <property type="protein sequence ID" value="EPS29486.1"/>
    <property type="molecule type" value="Genomic_DNA"/>
</dbReference>
<dbReference type="Pfam" id="PF00550">
    <property type="entry name" value="PP-binding"/>
    <property type="match status" value="1"/>
</dbReference>
<dbReference type="InterPro" id="IPR000873">
    <property type="entry name" value="AMP-dep_synth/lig_dom"/>
</dbReference>
<dbReference type="PhylomeDB" id="S7ZLC4"/>
<dbReference type="SUPFAM" id="SSF47336">
    <property type="entry name" value="ACP-like"/>
    <property type="match status" value="1"/>
</dbReference>
<evidence type="ECO:0000259" key="3">
    <source>
        <dbReference type="PROSITE" id="PS50075"/>
    </source>
</evidence>
<dbReference type="Pfam" id="PF07993">
    <property type="entry name" value="NAD_binding_4"/>
    <property type="match status" value="1"/>
</dbReference>
<dbReference type="InterPro" id="IPR036291">
    <property type="entry name" value="NAD(P)-bd_dom_sf"/>
</dbReference>
<dbReference type="SUPFAM" id="SSF56801">
    <property type="entry name" value="Acetyl-CoA synthetase-like"/>
    <property type="match status" value="1"/>
</dbReference>
<evidence type="ECO:0000313" key="4">
    <source>
        <dbReference type="EMBL" id="EPS29486.1"/>
    </source>
</evidence>
<gene>
    <name evidence="4" type="ORF">PDE_04436</name>
</gene>
<dbReference type="HOGENOM" id="CLU_000022_2_17_1"/>
<sequence>MEQSVITHAQRTPHVLAVENGAQRLAYADLVCEAHCLANSVRVSEDISFGEPFGILLGIGAKQVVAQVGIRLLGGTCAPIELSASIPPQGMIEMLNRANVQRVVVDAEASRNEMFSALKLSELRLFCLALGSGKDFHVDLFLEDLKRQEFPNRIHILFTSSSTGNPKPVQIRASGILHLARQTPFTPLMSEDQVADFNNPWFNLSLFEIWVTLVAGATIVAIPRQTATDPHALPSFLEDRGITIIITTAAQNSRDSKSQDTWTAIVSLWKDTLNITDINDEDDFFLLGGKSLLAASLIANIRRKLGHIFTMEDLTGNSRLGDLVHIIQGSQEKADGGSFRNAPDHSKLWLGDIDLVNDIELVPSWNTSDEGRVFFTGATGFTGAHLLRELMLSPTVKQSACLVRAQPDITAPQRVQRTLKKYDLWPDSSEYTEKVLLLEGDLPDEFLGLGKEKILELAAAGRRKSLHYVSTIDVWGSTGYTLGTEAVFEDESLLPHIQGVRFDLDYSQSQWVAESMLIQRSEYVTIDYVVKSILHISSSNSNLGRSYCLVAPNQADSVTVEDTCRVLNDAEYNIRLVDYDEWVDQINQRPDGPLAPLLPNFKETIRGPLTRWKGSQYSPWYRADNAKEALRDRPDIVYRSLDGEMVQRFVKFWNRKGFYDLPVNA</sequence>
<evidence type="ECO:0000256" key="2">
    <source>
        <dbReference type="ARBA" id="ARBA00022553"/>
    </source>
</evidence>
<evidence type="ECO:0000256" key="1">
    <source>
        <dbReference type="ARBA" id="ARBA00022450"/>
    </source>
</evidence>
<accession>S7ZLC4</accession>